<protein>
    <submittedName>
        <fullName evidence="1">Uncharacterized protein</fullName>
    </submittedName>
</protein>
<sequence length="102" mass="11193">MDLVIRSLVFFFLLIGVYDFSLSNTLQTIHFNLCPLLKGAELKAELRVEGALGVEASSSSYCLRNISSPLGTSLAEVPWREHLDCFGRLHFVPPVDGAEVPG</sequence>
<keyword evidence="2" id="KW-1185">Reference proteome</keyword>
<evidence type="ECO:0000313" key="1">
    <source>
        <dbReference type="EMBL" id="KAJ8384061.1"/>
    </source>
</evidence>
<dbReference type="EMBL" id="JAINUG010000280">
    <property type="protein sequence ID" value="KAJ8384061.1"/>
    <property type="molecule type" value="Genomic_DNA"/>
</dbReference>
<gene>
    <name evidence="1" type="ORF">AAFF_G00211930</name>
</gene>
<evidence type="ECO:0000313" key="2">
    <source>
        <dbReference type="Proteomes" id="UP001221898"/>
    </source>
</evidence>
<organism evidence="1 2">
    <name type="scientific">Aldrovandia affinis</name>
    <dbReference type="NCBI Taxonomy" id="143900"/>
    <lineage>
        <taxon>Eukaryota</taxon>
        <taxon>Metazoa</taxon>
        <taxon>Chordata</taxon>
        <taxon>Craniata</taxon>
        <taxon>Vertebrata</taxon>
        <taxon>Euteleostomi</taxon>
        <taxon>Actinopterygii</taxon>
        <taxon>Neopterygii</taxon>
        <taxon>Teleostei</taxon>
        <taxon>Notacanthiformes</taxon>
        <taxon>Halosauridae</taxon>
        <taxon>Aldrovandia</taxon>
    </lineage>
</organism>
<accession>A0AAD7RGY1</accession>
<dbReference type="Proteomes" id="UP001221898">
    <property type="component" value="Unassembled WGS sequence"/>
</dbReference>
<proteinExistence type="predicted"/>
<reference evidence="1" key="1">
    <citation type="journal article" date="2023" name="Science">
        <title>Genome structures resolve the early diversification of teleost fishes.</title>
        <authorList>
            <person name="Parey E."/>
            <person name="Louis A."/>
            <person name="Montfort J."/>
            <person name="Bouchez O."/>
            <person name="Roques C."/>
            <person name="Iampietro C."/>
            <person name="Lluch J."/>
            <person name="Castinel A."/>
            <person name="Donnadieu C."/>
            <person name="Desvignes T."/>
            <person name="Floi Bucao C."/>
            <person name="Jouanno E."/>
            <person name="Wen M."/>
            <person name="Mejri S."/>
            <person name="Dirks R."/>
            <person name="Jansen H."/>
            <person name="Henkel C."/>
            <person name="Chen W.J."/>
            <person name="Zahm M."/>
            <person name="Cabau C."/>
            <person name="Klopp C."/>
            <person name="Thompson A.W."/>
            <person name="Robinson-Rechavi M."/>
            <person name="Braasch I."/>
            <person name="Lecointre G."/>
            <person name="Bobe J."/>
            <person name="Postlethwait J.H."/>
            <person name="Berthelot C."/>
            <person name="Roest Crollius H."/>
            <person name="Guiguen Y."/>
        </authorList>
    </citation>
    <scope>NUCLEOTIDE SEQUENCE</scope>
    <source>
        <strain evidence="1">NC1722</strain>
    </source>
</reference>
<name>A0AAD7RGY1_9TELE</name>
<dbReference type="AlphaFoldDB" id="A0AAD7RGY1"/>
<comment type="caution">
    <text evidence="1">The sequence shown here is derived from an EMBL/GenBank/DDBJ whole genome shotgun (WGS) entry which is preliminary data.</text>
</comment>